<evidence type="ECO:0000256" key="2">
    <source>
        <dbReference type="ARBA" id="ARBA00012884"/>
    </source>
</evidence>
<feature type="region of interest" description="Disordered" evidence="8">
    <location>
        <begin position="102"/>
        <end position="141"/>
    </location>
</feature>
<evidence type="ECO:0000259" key="11">
    <source>
        <dbReference type="PROSITE" id="PS50235"/>
    </source>
</evidence>
<dbReference type="InterPro" id="IPR050485">
    <property type="entry name" value="Proline_metab_enzyme"/>
</dbReference>
<reference evidence="12 13" key="1">
    <citation type="journal article" date="2020" name="ISME J.">
        <title>Uncovering the hidden diversity of litter-decomposition mechanisms in mushroom-forming fungi.</title>
        <authorList>
            <person name="Floudas D."/>
            <person name="Bentzer J."/>
            <person name="Ahren D."/>
            <person name="Johansson T."/>
            <person name="Persson P."/>
            <person name="Tunlid A."/>
        </authorList>
    </citation>
    <scope>NUCLEOTIDE SEQUENCE [LARGE SCALE GENOMIC DNA]</scope>
    <source>
        <strain evidence="12 13">CBS 101986</strain>
    </source>
</reference>
<dbReference type="InterPro" id="IPR001394">
    <property type="entry name" value="Peptidase_C19_UCH"/>
</dbReference>
<feature type="compositionally biased region" description="Low complexity" evidence="8">
    <location>
        <begin position="541"/>
        <end position="588"/>
    </location>
</feature>
<evidence type="ECO:0000256" key="1">
    <source>
        <dbReference type="ARBA" id="ARBA00004786"/>
    </source>
</evidence>
<dbReference type="PROSITE" id="PS00973">
    <property type="entry name" value="USP_2"/>
    <property type="match status" value="1"/>
</dbReference>
<feature type="compositionally biased region" description="Low complexity" evidence="8">
    <location>
        <begin position="2257"/>
        <end position="2292"/>
    </location>
</feature>
<dbReference type="InterPro" id="IPR016161">
    <property type="entry name" value="Ald_DH/histidinol_DH"/>
</dbReference>
<proteinExistence type="inferred from homology"/>
<dbReference type="InterPro" id="IPR038765">
    <property type="entry name" value="Papain-like_cys_pep_sf"/>
</dbReference>
<dbReference type="GO" id="GO:0003842">
    <property type="term" value="F:L-glutamate gamma-semialdehyde dehydrogenase activity"/>
    <property type="evidence" value="ECO:0007669"/>
    <property type="project" value="UniProtKB-EC"/>
</dbReference>
<keyword evidence="13" id="KW-1185">Reference proteome</keyword>
<feature type="transmembrane region" description="Helical" evidence="9">
    <location>
        <begin position="50"/>
        <end position="70"/>
    </location>
</feature>
<dbReference type="InterPro" id="IPR018200">
    <property type="entry name" value="USP_CS"/>
</dbReference>
<feature type="compositionally biased region" description="Low complexity" evidence="8">
    <location>
        <begin position="2240"/>
        <end position="2250"/>
    </location>
</feature>
<sequence>MWERLLLLGHAGVLRDEETVWMRERDRKQHVRTALLPSPSLDFGQHREQTAPLVALILIPAVVLLFTTYLRRLRLHSLVFRWIQSLRMGLESLGFSVWPWSSSSSRLAGASGGSPDKRRKKKSTGSSSSSKSKSVRTRAEQVALQQLGKQNDTASYDDEDARHYAGLAMASLSYLQPHIDAIHAKAEALDVPTPVIDALQELFKTLNTPKTSYHSIRPHAIIAALSAPHPAPPNSNNAYHSSTSSSLFNSREHQDAQELFQLISECIKNELATVDWEGQRDRGIAGILELRKPFALESSGNLSHSLMDGSMIEARGPSSKSVFDGLTANRRSCVVCGYTEAVMHFGFDNWQLALPSLAASCRLEDCLEEYTRLEILKDCICRKCSVLATHQRLLREIETLEGAIGASGMTTTAAVSASGVFSSGSPLASSTSMPSTSSAKSKPSNSKKKRLKEVKRMESRVKTALTEGRIEDDSLLEGVRLERVVSPASTKQAMIARAPPVLALHLNRSLHYGQYASKNTIKIYFPEVLDLTAFTTSGSLSTIPTSSISTPSPSTSQPIAIPGMISASSSGAASSEPPRRSTTPTPQTYAPGHHRTIYRLAAVVCHYGQHSFGHYICYRRKPKRIGGRFIPPTLLDPLRLETEEEDNTATTTAKPPQANGSVPHASPGGGAADYFSAPRYYWEDGAEKEVGTGRGWLRISDDSVAECGIESVLAEGSGAFMLYYEKAAHPRPGVYLRSRTTSTTKMMAGATAAAVSFASTERGTVRAPNGVAFGNGDATLRGFPRYSGLSGAGGGLDGFSSSSDAESVLDMDSDGVAGSEETLKPEIKVMNLHGSVGSLVSEVGVGVRTPVKKPRQQSPSVADKDRMASEWMRASTEPGVSMGMLSSSMSSSVSSTSSGFGARIVRNVSTRKRSTPPMGVNGTASLSSSPEGYPSSSFSSSSSSAAPVKGVPHVNGHGHGHASAKPQRHDDDEDSMEMPLDFDMTASAPSILSHMSAAKAKASAKGKAPAVTPKASSAKMGVGSKMTKVVHQMPNGSGMKLASFKVPAIENEPMKAYAPDSVERKALQAALAEMEQALPFEVPIIVNGEEIRTGSLAKQPMPHDHKRHLCTYHEADEATVAKAIAGALAAKAAWESMPWNDRAAIFLKAADLVSGNRVEYRALEGFVLAVSPFNFTAIGGNLPGVPAMVGNVVVWKPSPMATYSNYLVHEILTEAGVPAGVIQFVPGPPAEVVAQTIAHPAFAALHFTGSTFVFRKLWKDIAANLDAYRSYPRIVGETGGKNFHIIHKSAEVRNAVLQSVRGAFEYQGQKCSATSRVYVAKSVWEQGGFKEQLLEEVAKLKVGPCNEWDNFLGPVMLCSGKPSFDRILSYIHQAKSAGGEVLIGGSGDDSKGYFVQPTVILTTDPKSVTMTEEIFGPVLTVYVYEDSKWEETLKLIDETTQYALTGSIFSRDRLALIQATNALRNAAGNVYYNEKCTGAVVGQQPFGGARGSGTNDKAGSVSIFYRFVSARSIKENFVSLEGVGYPSSSPEVVIIIFGVITRTRRDASSGRARDLRRVLIEVAADSCTFFSTTMQFSHHSSNPLEVHTSDPRNAVYRHHLANLADESSDELGRWSDKTTYQDHVSKVVGVDLSALVIPPFKGNNATPVAGPSRTQLCQEYVDLDEDMESDDELATPYKEDYVRTEQGASKNAHHIFQDEEIAMDEQAGDAESTGQEGTTLTHEEEAMEEDEEQTYIEEVWENDIQPEEYVDISDEDAIMSPLTPLSDDIQLPPEWSSPQSSRPPSPDETRTLYARPLEEQVEIQEEIEDLCQSVPGLTDEYELLDRLGTGTFSSVYKAVDVNYNNYHNGPWQGTHPANSSAYYQRAGPSYRGRGGRRTTKEDAEEGGDNNHEGVYGGKVLVAIKRIYTTSSPERIRNEVAIMEDCRGARHVSQIITAFRAQDQVVIVLPYQRNMDFRDFFQTLHPEGIKCYFRCLFRALNDIHRRGIIHRDVKPANFLYDPFTGIGTLCDFGLASRMEGRPSAGECLHEPWSQAHPHGQNYHHNDEEIKRIKRAQLKARGNSRHPPEKVGYPENDKRPISKANRAGTRGFRAPEVLLKCGAQTGAIDVWSAGIILLFFLTGKFPIFQSNDDIEGLMEIAVIIGRRKLELAATLHGRIVSTNVPSLENEGINWQTFVERLNPDIATPKKYDMRFYPHNCKHRDGPTSSLRAAQQQQQRDEGDPPAPDNLADAIAEAIAAEAASDVDVESTPALPPPESTATTTASASLPPSSVPIPASHPASTLPSTTAASASDRYANPRAPETHARDLKQVFALLERVLNVEATKRATPEKALSLTWLEEPTIGPDAQFAPLPPGEGVCQSWHQYDAEREVEQVHVRRVCRCSRDEEKAIHKEGAGSSGEGGSDVEPDSEAVRQSSEERRGGDMSSPNPKESALLDVFDDEYQLANEAQAARLPRERCCPPTTLRDLVAGEGIAFGDQPCEFHTDEFFHAEFVYDKVAST</sequence>
<evidence type="ECO:0000259" key="10">
    <source>
        <dbReference type="PROSITE" id="PS50011"/>
    </source>
</evidence>
<organism evidence="12 13">
    <name type="scientific">Psilocybe cf. subviscida</name>
    <dbReference type="NCBI Taxonomy" id="2480587"/>
    <lineage>
        <taxon>Eukaryota</taxon>
        <taxon>Fungi</taxon>
        <taxon>Dikarya</taxon>
        <taxon>Basidiomycota</taxon>
        <taxon>Agaricomycotina</taxon>
        <taxon>Agaricomycetes</taxon>
        <taxon>Agaricomycetidae</taxon>
        <taxon>Agaricales</taxon>
        <taxon>Agaricineae</taxon>
        <taxon>Strophariaceae</taxon>
        <taxon>Psilocybe</taxon>
    </lineage>
</organism>
<feature type="region of interest" description="Disordered" evidence="8">
    <location>
        <begin position="1705"/>
        <end position="1729"/>
    </location>
</feature>
<dbReference type="InterPro" id="IPR016162">
    <property type="entry name" value="Ald_DH_N"/>
</dbReference>
<evidence type="ECO:0000313" key="12">
    <source>
        <dbReference type="EMBL" id="KAF5322338.1"/>
    </source>
</evidence>
<dbReference type="OrthoDB" id="5322683at2759"/>
<dbReference type="Pfam" id="PF00069">
    <property type="entry name" value="Pkinase"/>
    <property type="match status" value="2"/>
</dbReference>
<feature type="region of interest" description="Disordered" evidence="8">
    <location>
        <begin position="1760"/>
        <end position="1790"/>
    </location>
</feature>
<dbReference type="Gene3D" id="3.40.605.10">
    <property type="entry name" value="Aldehyde Dehydrogenase, Chain A, domain 1"/>
    <property type="match status" value="2"/>
</dbReference>
<feature type="active site" evidence="6">
    <location>
        <position position="1277"/>
    </location>
</feature>
<keyword evidence="3 7" id="KW-0560">Oxidoreductase</keyword>
<dbReference type="CDD" id="cd14019">
    <property type="entry name" value="STKc_Cdc7"/>
    <property type="match status" value="1"/>
</dbReference>
<feature type="domain" description="USP" evidence="11">
    <location>
        <begin position="154"/>
        <end position="727"/>
    </location>
</feature>
<dbReference type="Pfam" id="PF00443">
    <property type="entry name" value="UCH"/>
    <property type="match status" value="1"/>
</dbReference>
<dbReference type="InterPro" id="IPR011009">
    <property type="entry name" value="Kinase-like_dom_sf"/>
</dbReference>
<comment type="pathway">
    <text evidence="1">Amino-acid degradation; L-proline degradation into L-glutamate; L-glutamate from L-proline: step 2/2.</text>
</comment>
<feature type="domain" description="Protein kinase" evidence="10">
    <location>
        <begin position="1821"/>
        <end position="2338"/>
    </location>
</feature>
<dbReference type="GO" id="GO:0004672">
    <property type="term" value="F:protein kinase activity"/>
    <property type="evidence" value="ECO:0007669"/>
    <property type="project" value="InterPro"/>
</dbReference>
<feature type="region of interest" description="Disordered" evidence="8">
    <location>
        <begin position="642"/>
        <end position="669"/>
    </location>
</feature>
<dbReference type="InterPro" id="IPR029510">
    <property type="entry name" value="Ald_DH_CS_GLU"/>
</dbReference>
<dbReference type="PROSITE" id="PS00070">
    <property type="entry name" value="ALDEHYDE_DEHYDR_CYS"/>
    <property type="match status" value="1"/>
</dbReference>
<dbReference type="EMBL" id="JAACJJ010000028">
    <property type="protein sequence ID" value="KAF5322338.1"/>
    <property type="molecule type" value="Genomic_DNA"/>
</dbReference>
<comment type="caution">
    <text evidence="12">The sequence shown here is derived from an EMBL/GenBank/DDBJ whole genome shotgun (WGS) entry which is preliminary data.</text>
</comment>
<evidence type="ECO:0000256" key="9">
    <source>
        <dbReference type="SAM" id="Phobius"/>
    </source>
</evidence>
<dbReference type="Gene3D" id="3.30.200.20">
    <property type="entry name" value="Phosphorylase Kinase, domain 1"/>
    <property type="match status" value="1"/>
</dbReference>
<dbReference type="SUPFAM" id="SSF56112">
    <property type="entry name" value="Protein kinase-like (PK-like)"/>
    <property type="match status" value="1"/>
</dbReference>
<dbReference type="Pfam" id="PF00171">
    <property type="entry name" value="Aldedh"/>
    <property type="match status" value="1"/>
</dbReference>
<dbReference type="GO" id="GO:0004843">
    <property type="term" value="F:cysteine-type deubiquitinase activity"/>
    <property type="evidence" value="ECO:0007669"/>
    <property type="project" value="InterPro"/>
</dbReference>
<dbReference type="InterPro" id="IPR028889">
    <property type="entry name" value="USP"/>
</dbReference>
<dbReference type="PANTHER" id="PTHR42862">
    <property type="entry name" value="DELTA-1-PYRROLINE-5-CARBOXYLATE DEHYDROGENASE 1, ISOFORM A-RELATED"/>
    <property type="match status" value="1"/>
</dbReference>
<feature type="region of interest" description="Disordered" evidence="8">
    <location>
        <begin position="2194"/>
        <end position="2227"/>
    </location>
</feature>
<dbReference type="Gene3D" id="3.90.70.10">
    <property type="entry name" value="Cysteine proteinases"/>
    <property type="match status" value="1"/>
</dbReference>
<evidence type="ECO:0000313" key="13">
    <source>
        <dbReference type="Proteomes" id="UP000567179"/>
    </source>
</evidence>
<accession>A0A8H5BFX6</accession>
<dbReference type="PROSITE" id="PS50235">
    <property type="entry name" value="USP_3"/>
    <property type="match status" value="1"/>
</dbReference>
<feature type="region of interest" description="Disordered" evidence="8">
    <location>
        <begin position="2240"/>
        <end position="2303"/>
    </location>
</feature>
<feature type="region of interest" description="Disordered" evidence="8">
    <location>
        <begin position="541"/>
        <end position="592"/>
    </location>
</feature>
<dbReference type="GO" id="GO:0005759">
    <property type="term" value="C:mitochondrial matrix"/>
    <property type="evidence" value="ECO:0007669"/>
    <property type="project" value="TreeGrafter"/>
</dbReference>
<comment type="similarity">
    <text evidence="7">Belongs to the aldehyde dehydrogenase family.</text>
</comment>
<evidence type="ECO:0000256" key="4">
    <source>
        <dbReference type="ARBA" id="ARBA00023027"/>
    </source>
</evidence>
<evidence type="ECO:0000256" key="6">
    <source>
        <dbReference type="PROSITE-ProRule" id="PRU10007"/>
    </source>
</evidence>
<dbReference type="Proteomes" id="UP000567179">
    <property type="component" value="Unassembled WGS sequence"/>
</dbReference>
<dbReference type="Gene3D" id="3.40.309.10">
    <property type="entry name" value="Aldehyde Dehydrogenase, Chain A, domain 2"/>
    <property type="match status" value="1"/>
</dbReference>
<keyword evidence="9" id="KW-0472">Membrane</keyword>
<dbReference type="InterPro" id="IPR015590">
    <property type="entry name" value="Aldehyde_DH_dom"/>
</dbReference>
<dbReference type="InterPro" id="IPR008271">
    <property type="entry name" value="Ser/Thr_kinase_AS"/>
</dbReference>
<feature type="region of interest" description="Disordered" evidence="8">
    <location>
        <begin position="428"/>
        <end position="460"/>
    </location>
</feature>
<evidence type="ECO:0000256" key="3">
    <source>
        <dbReference type="ARBA" id="ARBA00023002"/>
    </source>
</evidence>
<dbReference type="PROSITE" id="PS00687">
    <property type="entry name" value="ALDEHYDE_DEHYDR_GLU"/>
    <property type="match status" value="1"/>
</dbReference>
<dbReference type="PANTHER" id="PTHR42862:SF1">
    <property type="entry name" value="DELTA-1-PYRROLINE-5-CARBOXYLATE DEHYDROGENASE 2, ISOFORM A-RELATED"/>
    <property type="match status" value="1"/>
</dbReference>
<dbReference type="SUPFAM" id="SSF54001">
    <property type="entry name" value="Cysteine proteinases"/>
    <property type="match status" value="1"/>
</dbReference>
<comment type="catalytic activity">
    <reaction evidence="5">
        <text>L-glutamate 5-semialdehyde + NAD(+) + H2O = L-glutamate + NADH + 2 H(+)</text>
        <dbReference type="Rhea" id="RHEA:30235"/>
        <dbReference type="ChEBI" id="CHEBI:15377"/>
        <dbReference type="ChEBI" id="CHEBI:15378"/>
        <dbReference type="ChEBI" id="CHEBI:29985"/>
        <dbReference type="ChEBI" id="CHEBI:57540"/>
        <dbReference type="ChEBI" id="CHEBI:57945"/>
        <dbReference type="ChEBI" id="CHEBI:58066"/>
        <dbReference type="EC" id="1.2.1.88"/>
    </reaction>
</comment>
<dbReference type="GO" id="GO:0010133">
    <property type="term" value="P:L-proline catabolic process to L-glutamate"/>
    <property type="evidence" value="ECO:0007669"/>
    <property type="project" value="TreeGrafter"/>
</dbReference>
<gene>
    <name evidence="12" type="ORF">D9619_000232</name>
</gene>
<feature type="region of interest" description="Disordered" evidence="8">
    <location>
        <begin position="849"/>
        <end position="869"/>
    </location>
</feature>
<protein>
    <recommendedName>
        <fullName evidence="2">L-glutamate gamma-semialdehyde dehydrogenase</fullName>
        <ecNumber evidence="2">1.2.1.88</ecNumber>
    </recommendedName>
</protein>
<name>A0A8H5BFX6_9AGAR</name>
<dbReference type="Gene3D" id="1.10.510.10">
    <property type="entry name" value="Transferase(Phosphotransferase) domain 1"/>
    <property type="match status" value="1"/>
</dbReference>
<keyword evidence="9" id="KW-1133">Transmembrane helix</keyword>
<feature type="compositionally biased region" description="Low complexity" evidence="8">
    <location>
        <begin position="428"/>
        <end position="444"/>
    </location>
</feature>
<dbReference type="GO" id="GO:0016579">
    <property type="term" value="P:protein deubiquitination"/>
    <property type="evidence" value="ECO:0007669"/>
    <property type="project" value="InterPro"/>
</dbReference>
<dbReference type="PROSITE" id="PS50011">
    <property type="entry name" value="PROTEIN_KINASE_DOM"/>
    <property type="match status" value="1"/>
</dbReference>
<dbReference type="EC" id="1.2.1.88" evidence="2"/>
<feature type="region of interest" description="Disordered" evidence="8">
    <location>
        <begin position="2388"/>
        <end position="2432"/>
    </location>
</feature>
<evidence type="ECO:0000256" key="8">
    <source>
        <dbReference type="SAM" id="MobiDB-lite"/>
    </source>
</evidence>
<keyword evidence="4" id="KW-0520">NAD</keyword>
<dbReference type="InterPro" id="IPR016160">
    <property type="entry name" value="Ald_DH_CS_CYS"/>
</dbReference>
<dbReference type="FunFam" id="3.40.309.10:FF:000005">
    <property type="entry name" value="1-pyrroline-5-carboxylate dehydrogenase 1"/>
    <property type="match status" value="1"/>
</dbReference>
<evidence type="ECO:0000256" key="5">
    <source>
        <dbReference type="ARBA" id="ARBA00048142"/>
    </source>
</evidence>
<evidence type="ECO:0000256" key="7">
    <source>
        <dbReference type="RuleBase" id="RU003345"/>
    </source>
</evidence>
<dbReference type="InterPro" id="IPR000719">
    <property type="entry name" value="Prot_kinase_dom"/>
</dbReference>
<feature type="region of interest" description="Disordered" evidence="8">
    <location>
        <begin position="2057"/>
        <end position="2081"/>
    </location>
</feature>
<dbReference type="PROSITE" id="PS00108">
    <property type="entry name" value="PROTEIN_KINASE_ST"/>
    <property type="match status" value="1"/>
</dbReference>
<dbReference type="SUPFAM" id="SSF53720">
    <property type="entry name" value="ALDH-like"/>
    <property type="match status" value="1"/>
</dbReference>
<feature type="compositionally biased region" description="Low complexity" evidence="8">
    <location>
        <begin position="924"/>
        <end position="955"/>
    </location>
</feature>
<feature type="region of interest" description="Disordered" evidence="8">
    <location>
        <begin position="907"/>
        <end position="977"/>
    </location>
</feature>
<keyword evidence="9" id="KW-0812">Transmembrane</keyword>
<dbReference type="GO" id="GO:0005524">
    <property type="term" value="F:ATP binding"/>
    <property type="evidence" value="ECO:0007669"/>
    <property type="project" value="InterPro"/>
</dbReference>
<feature type="region of interest" description="Disordered" evidence="8">
    <location>
        <begin position="1868"/>
        <end position="1890"/>
    </location>
</feature>
<dbReference type="SMART" id="SM00220">
    <property type="entry name" value="S_TKc"/>
    <property type="match status" value="1"/>
</dbReference>
<dbReference type="InterPro" id="IPR016163">
    <property type="entry name" value="Ald_DH_C"/>
</dbReference>